<comment type="caution">
    <text evidence="3">The sequence shown here is derived from an EMBL/GenBank/DDBJ whole genome shotgun (WGS) entry which is preliminary data.</text>
</comment>
<evidence type="ECO:0000313" key="3">
    <source>
        <dbReference type="EMBL" id="GJE91308.1"/>
    </source>
</evidence>
<dbReference type="OrthoDB" id="2117591at2759"/>
<evidence type="ECO:0000259" key="2">
    <source>
        <dbReference type="Pfam" id="PF09949"/>
    </source>
</evidence>
<protein>
    <recommendedName>
        <fullName evidence="2">Phosphatidate phosphatase APP1 catalytic domain-containing protein</fullName>
    </recommendedName>
</protein>
<feature type="region of interest" description="Disordered" evidence="1">
    <location>
        <begin position="104"/>
        <end position="134"/>
    </location>
</feature>
<gene>
    <name evidence="3" type="ORF">PsYK624_074570</name>
</gene>
<dbReference type="PANTHER" id="PTHR28208">
    <property type="entry name" value="PHOSPHATIDATE PHOSPHATASE APP1"/>
    <property type="match status" value="1"/>
</dbReference>
<feature type="compositionally biased region" description="Polar residues" evidence="1">
    <location>
        <begin position="583"/>
        <end position="599"/>
    </location>
</feature>
<evidence type="ECO:0000313" key="4">
    <source>
        <dbReference type="Proteomes" id="UP000703269"/>
    </source>
</evidence>
<feature type="domain" description="Phosphatidate phosphatase APP1 catalytic" evidence="2">
    <location>
        <begin position="293"/>
        <end position="444"/>
    </location>
</feature>
<feature type="region of interest" description="Disordered" evidence="1">
    <location>
        <begin position="552"/>
        <end position="607"/>
    </location>
</feature>
<dbReference type="Proteomes" id="UP000703269">
    <property type="component" value="Unassembled WGS sequence"/>
</dbReference>
<dbReference type="Pfam" id="PF09949">
    <property type="entry name" value="APP1_cat"/>
    <property type="match status" value="1"/>
</dbReference>
<dbReference type="AlphaFoldDB" id="A0A9P3G8H7"/>
<keyword evidence="4" id="KW-1185">Reference proteome</keyword>
<dbReference type="EMBL" id="BPQB01000020">
    <property type="protein sequence ID" value="GJE91308.1"/>
    <property type="molecule type" value="Genomic_DNA"/>
</dbReference>
<dbReference type="PANTHER" id="PTHR28208:SF3">
    <property type="entry name" value="PHOSPHATIDATE PHOSPHATASE APP1"/>
    <property type="match status" value="1"/>
</dbReference>
<dbReference type="InterPro" id="IPR019236">
    <property type="entry name" value="APP1_cat"/>
</dbReference>
<dbReference type="GO" id="GO:0030479">
    <property type="term" value="C:actin cortical patch"/>
    <property type="evidence" value="ECO:0007669"/>
    <property type="project" value="TreeGrafter"/>
</dbReference>
<evidence type="ECO:0000256" key="1">
    <source>
        <dbReference type="SAM" id="MobiDB-lite"/>
    </source>
</evidence>
<accession>A0A9P3G8H7</accession>
<reference evidence="3 4" key="1">
    <citation type="submission" date="2021-08" db="EMBL/GenBank/DDBJ databases">
        <title>Draft Genome Sequence of Phanerochaete sordida strain YK-624.</title>
        <authorList>
            <person name="Mori T."/>
            <person name="Dohra H."/>
            <person name="Suzuki T."/>
            <person name="Kawagishi H."/>
            <person name="Hirai H."/>
        </authorList>
    </citation>
    <scope>NUCLEOTIDE SEQUENCE [LARGE SCALE GENOMIC DNA]</scope>
    <source>
        <strain evidence="3 4">YK-624</strain>
    </source>
</reference>
<feature type="region of interest" description="Disordered" evidence="1">
    <location>
        <begin position="448"/>
        <end position="532"/>
    </location>
</feature>
<feature type="compositionally biased region" description="Low complexity" evidence="1">
    <location>
        <begin position="552"/>
        <end position="571"/>
    </location>
</feature>
<feature type="compositionally biased region" description="Low complexity" evidence="1">
    <location>
        <begin position="104"/>
        <end position="121"/>
    </location>
</feature>
<sequence>MEDTAPFDVELFVSGFATRASGIGFTTRTGKAFLRLAKSYAALPKLVTSDYEDATVGPNGMAPGRSASFYAETRQPLPQPDETEDEAELAELKERMHQLELDSIQSSGSLSSSLRTDSLFDGSPGNSYPPTPRSITDDLRKLHDNLESRLVPFWSSSLASRTVHIAVYAHDPGRKDFFKSPAMGSDAQDEDYHFQRQPIASADVVTGPDGSFQKKFHIQWQHLCVHPAALQLAFGDLDREHDLYVTADLMPARPPTPNAQVPYAVRQQPVRSPRSNVPTARSDLVIPVTSATIRLISDIDDTVKMSGVVSGARSAFYNVFVKDLAENVIPGMGNWYMDMWSRGVRFHYVSNGPFELLPVVNDFFQLSGLPPGSVKLKSYAGRTLFNGLFSAPAERKRAGIVDVLDSFPTSQFFLVGDSGEQDMELYASFARERPHQILAIFIRDAHNHDHVPPLDDPTGERMPQYLPQRKGTQSSGSSFGSPPLPAAQLSDKTLTPIHRPYRTASGTDIPSSSGRPPLPPRLPKRTKSDMPYQPTITEHEDYFGSLIDTPISEEPAPIAAPSTSPTSYPPAMWSRRRQDDDNSSTSSKMSLGARSTTSLRGVPPMTEAERKQAELQQRVWRARMEIPDRIPLRVFRHPSECIETQQILDQLNLSRPQA</sequence>
<dbReference type="GO" id="GO:0008195">
    <property type="term" value="F:phosphatidate phosphatase activity"/>
    <property type="evidence" value="ECO:0007669"/>
    <property type="project" value="InterPro"/>
</dbReference>
<proteinExistence type="predicted"/>
<dbReference type="InterPro" id="IPR052935">
    <property type="entry name" value="Mg2+_PAP"/>
</dbReference>
<name>A0A9P3G8H7_9APHY</name>
<organism evidence="3 4">
    <name type="scientific">Phanerochaete sordida</name>
    <dbReference type="NCBI Taxonomy" id="48140"/>
    <lineage>
        <taxon>Eukaryota</taxon>
        <taxon>Fungi</taxon>
        <taxon>Dikarya</taxon>
        <taxon>Basidiomycota</taxon>
        <taxon>Agaricomycotina</taxon>
        <taxon>Agaricomycetes</taxon>
        <taxon>Polyporales</taxon>
        <taxon>Phanerochaetaceae</taxon>
        <taxon>Phanerochaete</taxon>
    </lineage>
</organism>